<comment type="caution">
    <text evidence="2">The sequence shown here is derived from an EMBL/GenBank/DDBJ whole genome shotgun (WGS) entry which is preliminary data.</text>
</comment>
<feature type="compositionally biased region" description="Basic and acidic residues" evidence="1">
    <location>
        <begin position="107"/>
        <end position="120"/>
    </location>
</feature>
<sequence length="229" mass="25006">MFPSAEQIGRAVVAASRLTGEDPLNIGDPAAATRTRHYAFQALKDTFPDARREVLARCLGAARSGKGYASNSNLLIRQRSKWFSEVELRQVIEAIAAPKQAQNMPENPREADKPEPEPKAARPSRAPAPARARKPAEGLTSKPSTAKAKTPVQPPEEIRPEPKPKPRWGNSDFAASRSRRRAAPTSKKVDAETRALIDQAIAEGKVTKCPDAHAAGSVDMVWEKLQSRY</sequence>
<gene>
    <name evidence="2" type="ORF">V3328_07210</name>
</gene>
<organism evidence="2 3">
    <name type="scientific">Microbaculum marinum</name>
    <dbReference type="NCBI Taxonomy" id="1764581"/>
    <lineage>
        <taxon>Bacteria</taxon>
        <taxon>Pseudomonadati</taxon>
        <taxon>Pseudomonadota</taxon>
        <taxon>Alphaproteobacteria</taxon>
        <taxon>Hyphomicrobiales</taxon>
        <taxon>Tepidamorphaceae</taxon>
        <taxon>Microbaculum</taxon>
    </lineage>
</organism>
<dbReference type="Proteomes" id="UP001378188">
    <property type="component" value="Unassembled WGS sequence"/>
</dbReference>
<name>A0AAW9RH55_9HYPH</name>
<feature type="region of interest" description="Disordered" evidence="1">
    <location>
        <begin position="97"/>
        <end position="190"/>
    </location>
</feature>
<evidence type="ECO:0000313" key="2">
    <source>
        <dbReference type="EMBL" id="MEJ8571255.1"/>
    </source>
</evidence>
<proteinExistence type="predicted"/>
<dbReference type="AlphaFoldDB" id="A0AAW9RH55"/>
<protein>
    <submittedName>
        <fullName evidence="2">Uncharacterized protein</fullName>
    </submittedName>
</protein>
<reference evidence="2 3" key="1">
    <citation type="submission" date="2024-02" db="EMBL/GenBank/DDBJ databases">
        <title>Genome analysis and characterization of Microbaculum marinisediminis sp. nov., isolated from marine sediment.</title>
        <authorList>
            <person name="Du Z.-J."/>
            <person name="Ye Y.-Q."/>
            <person name="Zhang Z.-R."/>
            <person name="Yuan S.-M."/>
            <person name="Zhang X.-Y."/>
        </authorList>
    </citation>
    <scope>NUCLEOTIDE SEQUENCE [LARGE SCALE GENOMIC DNA]</scope>
    <source>
        <strain evidence="2 3">SDUM1044001</strain>
    </source>
</reference>
<keyword evidence="3" id="KW-1185">Reference proteome</keyword>
<evidence type="ECO:0000313" key="3">
    <source>
        <dbReference type="Proteomes" id="UP001378188"/>
    </source>
</evidence>
<accession>A0AAW9RH55</accession>
<dbReference type="EMBL" id="JAZHOF010000003">
    <property type="protein sequence ID" value="MEJ8571255.1"/>
    <property type="molecule type" value="Genomic_DNA"/>
</dbReference>
<dbReference type="RefSeq" id="WP_340328958.1">
    <property type="nucleotide sequence ID" value="NZ_JAZHOF010000003.1"/>
</dbReference>
<evidence type="ECO:0000256" key="1">
    <source>
        <dbReference type="SAM" id="MobiDB-lite"/>
    </source>
</evidence>
<feature type="compositionally biased region" description="Low complexity" evidence="1">
    <location>
        <begin position="121"/>
        <end position="130"/>
    </location>
</feature>